<organism evidence="2 3">
    <name type="scientific">Solicola gregarius</name>
    <dbReference type="NCBI Taxonomy" id="2908642"/>
    <lineage>
        <taxon>Bacteria</taxon>
        <taxon>Bacillati</taxon>
        <taxon>Actinomycetota</taxon>
        <taxon>Actinomycetes</taxon>
        <taxon>Propionibacteriales</taxon>
        <taxon>Nocardioidaceae</taxon>
        <taxon>Solicola</taxon>
    </lineage>
</organism>
<sequence length="213" mass="22749">MRRKSKADPDREEASAGSETAEADRLEAASEGPWDVDEISIASDDGSYVDLGGLIVKGREGFEVQIPSDPKSGQPAAVVFVSPEAALELRAFAAKRSGGLWEDVRSDIAGEAARLKGECEVVDGRHGPELRLQVPAKSAEGGEAVQPSRIVGVEGPRWFLRGTFYGKAAMQPDDDGVLESAFRDVVVRRGEGPMAPREALPIVIPENATPKEQ</sequence>
<evidence type="ECO:0000313" key="3">
    <source>
        <dbReference type="Proteomes" id="UP001164390"/>
    </source>
</evidence>
<protein>
    <submittedName>
        <fullName evidence="2">DUF3710 domain-containing protein</fullName>
    </submittedName>
</protein>
<reference evidence="2" key="1">
    <citation type="submission" date="2022-01" db="EMBL/GenBank/DDBJ databases">
        <title>Nocardioidaceae gen. sp. A5X3R13.</title>
        <authorList>
            <person name="Lopez Marin M.A."/>
            <person name="Uhlik O."/>
        </authorList>
    </citation>
    <scope>NUCLEOTIDE SEQUENCE</scope>
    <source>
        <strain evidence="2">A5X3R13</strain>
    </source>
</reference>
<feature type="compositionally biased region" description="Basic and acidic residues" evidence="1">
    <location>
        <begin position="1"/>
        <end position="14"/>
    </location>
</feature>
<gene>
    <name evidence="2" type="ORF">L0C25_22540</name>
</gene>
<dbReference type="Pfam" id="PF12502">
    <property type="entry name" value="DUF3710"/>
    <property type="match status" value="1"/>
</dbReference>
<evidence type="ECO:0000256" key="1">
    <source>
        <dbReference type="SAM" id="MobiDB-lite"/>
    </source>
</evidence>
<dbReference type="KEGG" id="sgrg:L0C25_22540"/>
<dbReference type="AlphaFoldDB" id="A0AA46YMC2"/>
<evidence type="ECO:0000313" key="2">
    <source>
        <dbReference type="EMBL" id="UYM07935.1"/>
    </source>
</evidence>
<feature type="region of interest" description="Disordered" evidence="1">
    <location>
        <begin position="1"/>
        <end position="35"/>
    </location>
</feature>
<keyword evidence="3" id="KW-1185">Reference proteome</keyword>
<dbReference type="RefSeq" id="WP_271636884.1">
    <property type="nucleotide sequence ID" value="NZ_CP094970.1"/>
</dbReference>
<accession>A0AA46YMC2</accession>
<proteinExistence type="predicted"/>
<dbReference type="Proteomes" id="UP001164390">
    <property type="component" value="Chromosome"/>
</dbReference>
<dbReference type="InterPro" id="IPR022183">
    <property type="entry name" value="DUF3710"/>
</dbReference>
<dbReference type="EMBL" id="CP094970">
    <property type="protein sequence ID" value="UYM07935.1"/>
    <property type="molecule type" value="Genomic_DNA"/>
</dbReference>
<name>A0AA46YMC2_9ACTN</name>